<gene>
    <name evidence="1" type="ORF">MFLAVUS_008426</name>
</gene>
<dbReference type="EMBL" id="BAABUK010000023">
    <property type="protein sequence ID" value="GAA5814923.1"/>
    <property type="molecule type" value="Genomic_DNA"/>
</dbReference>
<dbReference type="Proteomes" id="UP001473302">
    <property type="component" value="Unassembled WGS sequence"/>
</dbReference>
<accession>A0ABP9Z735</accession>
<sequence length="366" mass="42168">MRKQQKHKDRLGIEKIETDIPSPKTASMEQFVLYITYMSQHMNTLFDFYGFETSKVKWLNYLSSQKAIQESVNILINGVDVSPDSYSVAPTECVDGSRSELVYASTQLPPILIEVQDQVNQEFMLSLISYASNVYKRYNELPVVLVIVTKSFSSAKFQEEFTVSADGLLLETVCKLWAKKCFFLTADAVSNHFENATLNPMAALGYFITRHTMRQVPRQHWGDPTLALVSRIADDVLVKEDDDMRLKSNIRCFLRNVKRNLEEIIENSRNQETSNERKTIINAEEGLVAIKQFEKDLEDDKPTQYTTEDAEFIEALSKPGKRRRWGEIFAKGKENGLFKSYKSPDTLKSSYYHIQKRNKASNERFV</sequence>
<keyword evidence="2" id="KW-1185">Reference proteome</keyword>
<organism evidence="1 2">
    <name type="scientific">Mucor flavus</name>
    <dbReference type="NCBI Taxonomy" id="439312"/>
    <lineage>
        <taxon>Eukaryota</taxon>
        <taxon>Fungi</taxon>
        <taxon>Fungi incertae sedis</taxon>
        <taxon>Mucoromycota</taxon>
        <taxon>Mucoromycotina</taxon>
        <taxon>Mucoromycetes</taxon>
        <taxon>Mucorales</taxon>
        <taxon>Mucorineae</taxon>
        <taxon>Mucoraceae</taxon>
        <taxon>Mucor</taxon>
    </lineage>
</organism>
<protein>
    <submittedName>
        <fullName evidence="1">Uncharacterized protein</fullName>
    </submittedName>
</protein>
<reference evidence="1 2" key="1">
    <citation type="submission" date="2024-04" db="EMBL/GenBank/DDBJ databases">
        <title>genome sequences of Mucor flavus KT1a and Helicostylum pulchrum KT1b strains isolated from the surface of a dry-aged beef.</title>
        <authorList>
            <person name="Toyotome T."/>
            <person name="Hosono M."/>
            <person name="Torimaru M."/>
            <person name="Fukuda K."/>
            <person name="Mikami N."/>
        </authorList>
    </citation>
    <scope>NUCLEOTIDE SEQUENCE [LARGE SCALE GENOMIC DNA]</scope>
    <source>
        <strain evidence="1 2">KT1a</strain>
    </source>
</reference>
<evidence type="ECO:0000313" key="1">
    <source>
        <dbReference type="EMBL" id="GAA5814923.1"/>
    </source>
</evidence>
<comment type="caution">
    <text evidence="1">The sequence shown here is derived from an EMBL/GenBank/DDBJ whole genome shotgun (WGS) entry which is preliminary data.</text>
</comment>
<name>A0ABP9Z735_9FUNG</name>
<proteinExistence type="predicted"/>
<evidence type="ECO:0000313" key="2">
    <source>
        <dbReference type="Proteomes" id="UP001473302"/>
    </source>
</evidence>